<reference evidence="3 4" key="1">
    <citation type="submission" date="2014-05" db="EMBL/GenBank/DDBJ databases">
        <title>ATOL: Assembling a taxonomically balanced genome-scale reconstruction of the evolutionary history of the Enterobacteriaceae.</title>
        <authorList>
            <person name="Plunkett G.III."/>
            <person name="Neeno-Eckwall E.C."/>
            <person name="Glasner J.D."/>
            <person name="Perna N.T."/>
        </authorList>
    </citation>
    <scope>NUCLEOTIDE SEQUENCE [LARGE SCALE GENOMIC DNA]</scope>
    <source>
        <strain evidence="3 4">ATCC 33852</strain>
    </source>
</reference>
<sequence>MKRLYQLAPLALVMALAGCVSPPSGPEVQVLPGSTKSYGQFRQDDILCRNTAQNSVDGGAQAASNSAAGTAAAGTVVGAAAGALIGAASGHAGPGALIGAGSGLLVGSAMGSNTAGMSSGDLQDQYDVIYTQCMYAKGNKVPVAYSYDEPRSGQSEVPPDYHPGSDPRSVPPDYNGDLPDSNVPPDYRP</sequence>
<dbReference type="GeneID" id="78382382"/>
<dbReference type="PROSITE" id="PS51257">
    <property type="entry name" value="PROKAR_LIPOPROTEIN"/>
    <property type="match status" value="1"/>
</dbReference>
<evidence type="ECO:0000313" key="3">
    <source>
        <dbReference type="EMBL" id="KFC77380.1"/>
    </source>
</evidence>
<protein>
    <submittedName>
        <fullName evidence="3">Proline-rich region</fullName>
    </submittedName>
</protein>
<dbReference type="OrthoDB" id="5573966at2"/>
<organism evidence="3 4">
    <name type="scientific">Ewingella americana (strain ATCC 33852 / DSM 4580 / CCUG 14506 / JCM 5911 / LMG 7869 / NCTC 12157 / CDC 1468-78)</name>
    <dbReference type="NCBI Taxonomy" id="910964"/>
    <lineage>
        <taxon>Bacteria</taxon>
        <taxon>Pseudomonadati</taxon>
        <taxon>Pseudomonadota</taxon>
        <taxon>Gammaproteobacteria</taxon>
        <taxon>Enterobacterales</taxon>
        <taxon>Yersiniaceae</taxon>
        <taxon>Ewingella</taxon>
    </lineage>
</organism>
<evidence type="ECO:0000313" key="4">
    <source>
        <dbReference type="Proteomes" id="UP000028640"/>
    </source>
</evidence>
<comment type="caution">
    <text evidence="3">The sequence shown here is derived from an EMBL/GenBank/DDBJ whole genome shotgun (WGS) entry which is preliminary data.</text>
</comment>
<evidence type="ECO:0000259" key="2">
    <source>
        <dbReference type="Pfam" id="PF13436"/>
    </source>
</evidence>
<keyword evidence="4" id="KW-1185">Reference proteome</keyword>
<dbReference type="eggNOG" id="ENOG5032S0D">
    <property type="taxonomic scope" value="Bacteria"/>
</dbReference>
<proteinExistence type="predicted"/>
<dbReference type="InterPro" id="IPR025693">
    <property type="entry name" value="Gly-zipper_OmpA-like_dom"/>
</dbReference>
<dbReference type="Proteomes" id="UP000028640">
    <property type="component" value="Unassembled WGS sequence"/>
</dbReference>
<evidence type="ECO:0000256" key="1">
    <source>
        <dbReference type="SAM" id="MobiDB-lite"/>
    </source>
</evidence>
<gene>
    <name evidence="3" type="ORF">GEAM_4231</name>
</gene>
<dbReference type="RefSeq" id="WP_034795736.1">
    <property type="nucleotide sequence ID" value="NZ_JMPJ01000075.1"/>
</dbReference>
<name>A0A085G0Y5_EWIA3</name>
<dbReference type="AlphaFoldDB" id="A0A085G0Y5"/>
<accession>A0A085G0Y5</accession>
<dbReference type="Pfam" id="PF13436">
    <property type="entry name" value="Gly-zipper_OmpA"/>
    <property type="match status" value="1"/>
</dbReference>
<feature type="region of interest" description="Disordered" evidence="1">
    <location>
        <begin position="146"/>
        <end position="189"/>
    </location>
</feature>
<dbReference type="EMBL" id="JMPJ01000075">
    <property type="protein sequence ID" value="KFC77380.1"/>
    <property type="molecule type" value="Genomic_DNA"/>
</dbReference>
<dbReference type="STRING" id="910964.GEAM_4231"/>
<feature type="domain" description="Glycine-zipper-containing OmpA-like membrane" evidence="2">
    <location>
        <begin position="69"/>
        <end position="110"/>
    </location>
</feature>